<keyword evidence="1" id="KW-0812">Transmembrane</keyword>
<evidence type="ECO:0008006" key="4">
    <source>
        <dbReference type="Google" id="ProtNLM"/>
    </source>
</evidence>
<evidence type="ECO:0000313" key="3">
    <source>
        <dbReference type="Proteomes" id="UP000270530"/>
    </source>
</evidence>
<name>A0A2Z6E5P9_9GAMM</name>
<keyword evidence="1" id="KW-0472">Membrane</keyword>
<gene>
    <name evidence="2" type="ORF">ALSL_1189</name>
</gene>
<dbReference type="KEGG" id="rbd:ALSL_1189"/>
<dbReference type="AlphaFoldDB" id="A0A2Z6E5P9"/>
<evidence type="ECO:0000313" key="2">
    <source>
        <dbReference type="EMBL" id="BBD79848.1"/>
    </source>
</evidence>
<protein>
    <recommendedName>
        <fullName evidence="4">Transmembrane protein</fullName>
    </recommendedName>
</protein>
<dbReference type="EMBL" id="AP018560">
    <property type="protein sequence ID" value="BBD79848.1"/>
    <property type="molecule type" value="Genomic_DNA"/>
</dbReference>
<evidence type="ECO:0000256" key="1">
    <source>
        <dbReference type="SAM" id="Phobius"/>
    </source>
</evidence>
<dbReference type="Proteomes" id="UP000270530">
    <property type="component" value="Chromosome"/>
</dbReference>
<reference evidence="3" key="2">
    <citation type="submission" date="2018-06" db="EMBL/GenBank/DDBJ databases">
        <title>Genome sequence of Rhodanobacteraceae bacterium strain Dysh456.</title>
        <authorList>
            <person name="Fukui M."/>
        </authorList>
    </citation>
    <scope>NUCLEOTIDE SEQUENCE [LARGE SCALE GENOMIC DNA]</scope>
    <source>
        <strain evidence="3">Dysh456</strain>
    </source>
</reference>
<feature type="transmembrane region" description="Helical" evidence="1">
    <location>
        <begin position="44"/>
        <end position="77"/>
    </location>
</feature>
<dbReference type="RefSeq" id="WP_126537348.1">
    <property type="nucleotide sequence ID" value="NZ_AP018560.1"/>
</dbReference>
<keyword evidence="3" id="KW-1185">Reference proteome</keyword>
<proteinExistence type="predicted"/>
<keyword evidence="1" id="KW-1133">Transmembrane helix</keyword>
<sequence>MKDAQRYRSHDAYRLHCRLDHLERHFPTWMRRLFRRLRRPSARWVRIPVGVMLILGGVASFLPVLGVWMLPLGLLLIAQDLPFLHRPARWLLVVGERRWRLWRRRHRH</sequence>
<accession>A0A2Z6E5P9</accession>
<dbReference type="OrthoDB" id="5959103at2"/>
<reference evidence="3" key="1">
    <citation type="submission" date="2018-04" db="EMBL/GenBank/DDBJ databases">
        <authorList>
            <person name="Watanabe M."/>
            <person name="Kojima H."/>
        </authorList>
    </citation>
    <scope>NUCLEOTIDE SEQUENCE [LARGE SCALE GENOMIC DNA]</scope>
    <source>
        <strain evidence="3">Dysh456</strain>
    </source>
</reference>
<organism evidence="2 3">
    <name type="scientific">Aerosticca soli</name>
    <dbReference type="NCBI Taxonomy" id="2010829"/>
    <lineage>
        <taxon>Bacteria</taxon>
        <taxon>Pseudomonadati</taxon>
        <taxon>Pseudomonadota</taxon>
        <taxon>Gammaproteobacteria</taxon>
        <taxon>Lysobacterales</taxon>
        <taxon>Rhodanobacteraceae</taxon>
        <taxon>Aerosticca</taxon>
    </lineage>
</organism>